<organism evidence="1 2">
    <name type="scientific">Candidatus Avisuccinivibrio stercorigallinarum</name>
    <dbReference type="NCBI Taxonomy" id="2840704"/>
    <lineage>
        <taxon>Bacteria</taxon>
        <taxon>Pseudomonadati</taxon>
        <taxon>Pseudomonadota</taxon>
        <taxon>Gammaproteobacteria</taxon>
        <taxon>Aeromonadales</taxon>
        <taxon>Succinivibrionaceae</taxon>
        <taxon>Succinivibrionaceae incertae sedis</taxon>
        <taxon>Candidatus Avisuccinivibrio</taxon>
    </lineage>
</organism>
<dbReference type="Proteomes" id="UP000823631">
    <property type="component" value="Unassembled WGS sequence"/>
</dbReference>
<name>A0A9D9DAT0_9GAMM</name>
<dbReference type="EMBL" id="JADINH010000097">
    <property type="protein sequence ID" value="MBO8415633.1"/>
    <property type="molecule type" value="Genomic_DNA"/>
</dbReference>
<proteinExistence type="predicted"/>
<comment type="caution">
    <text evidence="1">The sequence shown here is derived from an EMBL/GenBank/DDBJ whole genome shotgun (WGS) entry which is preliminary data.</text>
</comment>
<evidence type="ECO:0000313" key="1">
    <source>
        <dbReference type="EMBL" id="MBO8415633.1"/>
    </source>
</evidence>
<reference evidence="1" key="2">
    <citation type="journal article" date="2021" name="PeerJ">
        <title>Extensive microbial diversity within the chicken gut microbiome revealed by metagenomics and culture.</title>
        <authorList>
            <person name="Gilroy R."/>
            <person name="Ravi A."/>
            <person name="Getino M."/>
            <person name="Pursley I."/>
            <person name="Horton D.L."/>
            <person name="Alikhan N.F."/>
            <person name="Baker D."/>
            <person name="Gharbi K."/>
            <person name="Hall N."/>
            <person name="Watson M."/>
            <person name="Adriaenssens E.M."/>
            <person name="Foster-Nyarko E."/>
            <person name="Jarju S."/>
            <person name="Secka A."/>
            <person name="Antonio M."/>
            <person name="Oren A."/>
            <person name="Chaudhuri R.R."/>
            <person name="La Ragione R."/>
            <person name="Hildebrand F."/>
            <person name="Pallen M.J."/>
        </authorList>
    </citation>
    <scope>NUCLEOTIDE SEQUENCE</scope>
    <source>
        <strain evidence="1">17213</strain>
    </source>
</reference>
<reference evidence="1" key="1">
    <citation type="submission" date="2020-10" db="EMBL/GenBank/DDBJ databases">
        <authorList>
            <person name="Gilroy R."/>
        </authorList>
    </citation>
    <scope>NUCLEOTIDE SEQUENCE</scope>
    <source>
        <strain evidence="1">17213</strain>
    </source>
</reference>
<evidence type="ECO:0000313" key="2">
    <source>
        <dbReference type="Proteomes" id="UP000823631"/>
    </source>
</evidence>
<accession>A0A9D9DAT0</accession>
<sequence length="107" mass="11851">MEASKYILSNLLPGEDLVQVFVSSKGLFGGKVDIALTDQRIFGRLNDGEGFSLTAKKIKNVEVKPGGFFSGKPQVIITGPYKKQVIFQSEDPAFDRNKIIKTLKLKF</sequence>
<gene>
    <name evidence="1" type="ORF">IAB19_04545</name>
</gene>
<protein>
    <submittedName>
        <fullName evidence="1">Uncharacterized protein</fullName>
    </submittedName>
</protein>
<dbReference type="AlphaFoldDB" id="A0A9D9DAT0"/>